<proteinExistence type="predicted"/>
<dbReference type="Gene3D" id="3.30.200.20">
    <property type="entry name" value="Phosphorylase Kinase, domain 1"/>
    <property type="match status" value="1"/>
</dbReference>
<dbReference type="GO" id="GO:0016301">
    <property type="term" value="F:kinase activity"/>
    <property type="evidence" value="ECO:0007669"/>
    <property type="project" value="UniProtKB-KW"/>
</dbReference>
<protein>
    <submittedName>
        <fullName evidence="7">Protein kinase</fullName>
    </submittedName>
</protein>
<dbReference type="SUPFAM" id="SSF56112">
    <property type="entry name" value="Protein kinase-like (PK-like)"/>
    <property type="match status" value="1"/>
</dbReference>
<evidence type="ECO:0000256" key="3">
    <source>
        <dbReference type="ARBA" id="ARBA00022777"/>
    </source>
</evidence>
<keyword evidence="1" id="KW-0808">Transferase</keyword>
<evidence type="ECO:0000256" key="2">
    <source>
        <dbReference type="ARBA" id="ARBA00022741"/>
    </source>
</evidence>
<dbReference type="Pfam" id="PF00069">
    <property type="entry name" value="Pkinase"/>
    <property type="match status" value="1"/>
</dbReference>
<feature type="region of interest" description="Disordered" evidence="5">
    <location>
        <begin position="271"/>
        <end position="302"/>
    </location>
</feature>
<dbReference type="RefSeq" id="WP_272001143.1">
    <property type="nucleotide sequence ID" value="NZ_JAQNDN010000013.1"/>
</dbReference>
<dbReference type="PROSITE" id="PS50011">
    <property type="entry name" value="PROTEIN_KINASE_DOM"/>
    <property type="match status" value="1"/>
</dbReference>
<gene>
    <name evidence="7" type="ORF">POL58_25240</name>
</gene>
<evidence type="ECO:0000313" key="7">
    <source>
        <dbReference type="EMBL" id="MDC0671086.1"/>
    </source>
</evidence>
<evidence type="ECO:0000256" key="1">
    <source>
        <dbReference type="ARBA" id="ARBA00022679"/>
    </source>
</evidence>
<keyword evidence="3 7" id="KW-0418">Kinase</keyword>
<keyword evidence="8" id="KW-1185">Reference proteome</keyword>
<sequence>MLAPIPSLPGFRLNSYLGSGPSGHVYCARDELHARDVVVKLLDPHRCTPSGLARLAAIAGRAATSPGVPATRFYDVVADPIRPFVVMDLLPGECLQAMLLRTGPMPWERARALGHTIAGALAAAHRAGLVHGALKPTNIFVHGDTVHLTDFGVRSLPEPLDPDALLADAGRMAPEQLRGESADERSDLFGLGLLLFEFVTGRLPFEGPPLEVFKRQLSCRPPAPSHFVPTLPHVADSMILELLEKNPARRPASAIGARNMLSVDERGLDHERATDGASRSAALHDPPMARRPAEPRPAPLSRPNRIRVVATVALVALLAAGLAMSCP</sequence>
<name>A0ABT5BAB9_9BACT</name>
<dbReference type="InterPro" id="IPR011009">
    <property type="entry name" value="Kinase-like_dom_sf"/>
</dbReference>
<dbReference type="InterPro" id="IPR000719">
    <property type="entry name" value="Prot_kinase_dom"/>
</dbReference>
<reference evidence="7 8" key="1">
    <citation type="submission" date="2022-11" db="EMBL/GenBank/DDBJ databases">
        <title>Minimal conservation of predation-associated metabolite biosynthetic gene clusters underscores biosynthetic potential of Myxococcota including descriptions for ten novel species: Archangium lansinium sp. nov., Myxococcus landrumus sp. nov., Nannocystis bai.</title>
        <authorList>
            <person name="Ahearne A."/>
            <person name="Stevens C."/>
            <person name="Dowd S."/>
        </authorList>
    </citation>
    <scope>NUCLEOTIDE SEQUENCE [LARGE SCALE GENOMIC DNA]</scope>
    <source>
        <strain evidence="7 8">NCELM</strain>
    </source>
</reference>
<dbReference type="PANTHER" id="PTHR43289:SF6">
    <property type="entry name" value="SERINE_THREONINE-PROTEIN KINASE NEKL-3"/>
    <property type="match status" value="1"/>
</dbReference>
<accession>A0ABT5BAB9</accession>
<evidence type="ECO:0000259" key="6">
    <source>
        <dbReference type="PROSITE" id="PS50011"/>
    </source>
</evidence>
<feature type="domain" description="Protein kinase" evidence="6">
    <location>
        <begin position="11"/>
        <end position="273"/>
    </location>
</feature>
<evidence type="ECO:0000256" key="5">
    <source>
        <dbReference type="SAM" id="MobiDB-lite"/>
    </source>
</evidence>
<dbReference type="PANTHER" id="PTHR43289">
    <property type="entry name" value="MITOGEN-ACTIVATED PROTEIN KINASE KINASE KINASE 20-RELATED"/>
    <property type="match status" value="1"/>
</dbReference>
<dbReference type="Proteomes" id="UP001217838">
    <property type="component" value="Unassembled WGS sequence"/>
</dbReference>
<evidence type="ECO:0000256" key="4">
    <source>
        <dbReference type="ARBA" id="ARBA00022840"/>
    </source>
</evidence>
<keyword evidence="4" id="KW-0067">ATP-binding</keyword>
<dbReference type="Gene3D" id="1.10.510.10">
    <property type="entry name" value="Transferase(Phosphotransferase) domain 1"/>
    <property type="match status" value="1"/>
</dbReference>
<organism evidence="7 8">
    <name type="scientific">Nannocystis radixulma</name>
    <dbReference type="NCBI Taxonomy" id="2995305"/>
    <lineage>
        <taxon>Bacteria</taxon>
        <taxon>Pseudomonadati</taxon>
        <taxon>Myxococcota</taxon>
        <taxon>Polyangia</taxon>
        <taxon>Nannocystales</taxon>
        <taxon>Nannocystaceae</taxon>
        <taxon>Nannocystis</taxon>
    </lineage>
</organism>
<evidence type="ECO:0000313" key="8">
    <source>
        <dbReference type="Proteomes" id="UP001217838"/>
    </source>
</evidence>
<keyword evidence="2" id="KW-0547">Nucleotide-binding</keyword>
<dbReference type="EMBL" id="JAQNDN010000013">
    <property type="protein sequence ID" value="MDC0671086.1"/>
    <property type="molecule type" value="Genomic_DNA"/>
</dbReference>
<comment type="caution">
    <text evidence="7">The sequence shown here is derived from an EMBL/GenBank/DDBJ whole genome shotgun (WGS) entry which is preliminary data.</text>
</comment>